<feature type="domain" description="HTH tetR-type" evidence="3">
    <location>
        <begin position="16"/>
        <end position="76"/>
    </location>
</feature>
<accession>A0A6I4P6H8</accession>
<evidence type="ECO:0000256" key="1">
    <source>
        <dbReference type="ARBA" id="ARBA00023125"/>
    </source>
</evidence>
<dbReference type="Gene3D" id="1.10.357.10">
    <property type="entry name" value="Tetracycline Repressor, domain 2"/>
    <property type="match status" value="2"/>
</dbReference>
<dbReference type="InterPro" id="IPR009057">
    <property type="entry name" value="Homeodomain-like_sf"/>
</dbReference>
<dbReference type="InterPro" id="IPR001647">
    <property type="entry name" value="HTH_TetR"/>
</dbReference>
<feature type="domain" description="HTH tetR-type" evidence="3">
    <location>
        <begin position="215"/>
        <end position="275"/>
    </location>
</feature>
<dbReference type="GO" id="GO:0003700">
    <property type="term" value="F:DNA-binding transcription factor activity"/>
    <property type="evidence" value="ECO:0007669"/>
    <property type="project" value="TreeGrafter"/>
</dbReference>
<dbReference type="Proteomes" id="UP000438182">
    <property type="component" value="Unassembled WGS sequence"/>
</dbReference>
<dbReference type="GO" id="GO:0000976">
    <property type="term" value="F:transcription cis-regulatory region binding"/>
    <property type="evidence" value="ECO:0007669"/>
    <property type="project" value="TreeGrafter"/>
</dbReference>
<dbReference type="EMBL" id="WSTA01000112">
    <property type="protein sequence ID" value="MWC00210.1"/>
    <property type="molecule type" value="Genomic_DNA"/>
</dbReference>
<keyword evidence="1 2" id="KW-0238">DNA-binding</keyword>
<evidence type="ECO:0000259" key="3">
    <source>
        <dbReference type="PROSITE" id="PS50977"/>
    </source>
</evidence>
<feature type="DNA-binding region" description="H-T-H motif" evidence="2">
    <location>
        <begin position="39"/>
        <end position="58"/>
    </location>
</feature>
<dbReference type="SUPFAM" id="SSF48498">
    <property type="entry name" value="Tetracyclin repressor-like, C-terminal domain"/>
    <property type="match status" value="1"/>
</dbReference>
<feature type="DNA-binding region" description="H-T-H motif" evidence="2">
    <location>
        <begin position="238"/>
        <end position="257"/>
    </location>
</feature>
<proteinExistence type="predicted"/>
<organism evidence="4 5">
    <name type="scientific">Agromyces seonyuensis</name>
    <dbReference type="NCBI Taxonomy" id="2662446"/>
    <lineage>
        <taxon>Bacteria</taxon>
        <taxon>Bacillati</taxon>
        <taxon>Actinomycetota</taxon>
        <taxon>Actinomycetes</taxon>
        <taxon>Micrococcales</taxon>
        <taxon>Microbacteriaceae</taxon>
        <taxon>Agromyces</taxon>
    </lineage>
</organism>
<sequence>MSTATAAAPVRRARPKDRRQQIAMAAALAFSERGYHQVSLSEVAAAVGISASALYRHFPNKYALFLDAAERLARGLVEATDGLGDTGDPERDLDDVVRSLAETTVGNRLTGGLYRWEGRYLEDADRARLRAEFAELNARVRRPIAALRPDLPAGDDAALAAAVLSVVASITSHRTRLSTRRIVALLVETGHRVALVDLPPASGERVAATPGLPSASKRETLIREAITLFHAKGYHETAIEDVSAAAGLTASGLYRHFSGKSDLLLEACVRAAERLGATTEAALEGAPSEAEGLDRLVDAYVAHSFAHHELMSVYFSDSGALPHAELERLRDIQRRHVDEWVALLRAVRPDLGAAEARFHVHAGLNIVVDLGRLVHWDESPATLARVAALVRAALGVADQPVE</sequence>
<name>A0A6I4P6H8_9MICO</name>
<dbReference type="Pfam" id="PF00440">
    <property type="entry name" value="TetR_N"/>
    <property type="match status" value="2"/>
</dbReference>
<dbReference type="Gene3D" id="1.10.10.60">
    <property type="entry name" value="Homeodomain-like"/>
    <property type="match status" value="2"/>
</dbReference>
<dbReference type="PRINTS" id="PR00455">
    <property type="entry name" value="HTHTETR"/>
</dbReference>
<keyword evidence="5" id="KW-1185">Reference proteome</keyword>
<evidence type="ECO:0000313" key="4">
    <source>
        <dbReference type="EMBL" id="MWC00210.1"/>
    </source>
</evidence>
<gene>
    <name evidence="4" type="ORF">GB864_16840</name>
</gene>
<dbReference type="InterPro" id="IPR050109">
    <property type="entry name" value="HTH-type_TetR-like_transc_reg"/>
</dbReference>
<dbReference type="AlphaFoldDB" id="A0A6I4P6H8"/>
<dbReference type="InterPro" id="IPR036271">
    <property type="entry name" value="Tet_transcr_reg_TetR-rel_C_sf"/>
</dbReference>
<dbReference type="RefSeq" id="WP_160426851.1">
    <property type="nucleotide sequence ID" value="NZ_WSTA01000112.1"/>
</dbReference>
<dbReference type="PANTHER" id="PTHR30055:SF237">
    <property type="entry name" value="TRANSCRIPTIONAL REPRESSOR MCE3R"/>
    <property type="match status" value="1"/>
</dbReference>
<protein>
    <submittedName>
        <fullName evidence="4">TetR family transcriptional regulator</fullName>
    </submittedName>
</protein>
<dbReference type="PANTHER" id="PTHR30055">
    <property type="entry name" value="HTH-TYPE TRANSCRIPTIONAL REGULATOR RUTR"/>
    <property type="match status" value="1"/>
</dbReference>
<comment type="caution">
    <text evidence="4">The sequence shown here is derived from an EMBL/GenBank/DDBJ whole genome shotgun (WGS) entry which is preliminary data.</text>
</comment>
<dbReference type="SUPFAM" id="SSF46689">
    <property type="entry name" value="Homeodomain-like"/>
    <property type="match status" value="2"/>
</dbReference>
<evidence type="ECO:0000256" key="2">
    <source>
        <dbReference type="PROSITE-ProRule" id="PRU00335"/>
    </source>
</evidence>
<dbReference type="PROSITE" id="PS50977">
    <property type="entry name" value="HTH_TETR_2"/>
    <property type="match status" value="2"/>
</dbReference>
<reference evidence="4 5" key="1">
    <citation type="submission" date="2019-12" db="EMBL/GenBank/DDBJ databases">
        <authorList>
            <person name="Kim Y.S."/>
        </authorList>
    </citation>
    <scope>NUCLEOTIDE SEQUENCE [LARGE SCALE GENOMIC DNA]</scope>
    <source>
        <strain evidence="4 5">MMS17-SY077</strain>
    </source>
</reference>
<evidence type="ECO:0000313" key="5">
    <source>
        <dbReference type="Proteomes" id="UP000438182"/>
    </source>
</evidence>